<feature type="region of interest" description="Disordered" evidence="1">
    <location>
        <begin position="519"/>
        <end position="561"/>
    </location>
</feature>
<reference evidence="2 3" key="1">
    <citation type="submission" date="2023-08" db="EMBL/GenBank/DDBJ databases">
        <title>Black Yeasts Isolated from many extreme environments.</title>
        <authorList>
            <person name="Coleine C."/>
            <person name="Stajich J.E."/>
            <person name="Selbmann L."/>
        </authorList>
    </citation>
    <scope>NUCLEOTIDE SEQUENCE [LARGE SCALE GENOMIC DNA]</scope>
    <source>
        <strain evidence="2 3">CCFEE 5910</strain>
    </source>
</reference>
<feature type="compositionally biased region" description="Basic and acidic residues" evidence="1">
    <location>
        <begin position="519"/>
        <end position="547"/>
    </location>
</feature>
<feature type="compositionally biased region" description="Basic and acidic residues" evidence="1">
    <location>
        <begin position="359"/>
        <end position="368"/>
    </location>
</feature>
<dbReference type="AlphaFoldDB" id="A0AAN7T6B3"/>
<feature type="region of interest" description="Disordered" evidence="1">
    <location>
        <begin position="771"/>
        <end position="793"/>
    </location>
</feature>
<comment type="caution">
    <text evidence="2">The sequence shown here is derived from an EMBL/GenBank/DDBJ whole genome shotgun (WGS) entry which is preliminary data.</text>
</comment>
<feature type="region of interest" description="Disordered" evidence="1">
    <location>
        <begin position="574"/>
        <end position="633"/>
    </location>
</feature>
<evidence type="ECO:0000313" key="2">
    <source>
        <dbReference type="EMBL" id="KAK5090439.1"/>
    </source>
</evidence>
<dbReference type="Proteomes" id="UP001309876">
    <property type="component" value="Unassembled WGS sequence"/>
</dbReference>
<evidence type="ECO:0000256" key="1">
    <source>
        <dbReference type="SAM" id="MobiDB-lite"/>
    </source>
</evidence>
<feature type="compositionally biased region" description="Polar residues" evidence="1">
    <location>
        <begin position="548"/>
        <end position="560"/>
    </location>
</feature>
<feature type="region of interest" description="Disordered" evidence="1">
    <location>
        <begin position="317"/>
        <end position="385"/>
    </location>
</feature>
<feature type="compositionally biased region" description="Polar residues" evidence="1">
    <location>
        <begin position="250"/>
        <end position="259"/>
    </location>
</feature>
<feature type="compositionally biased region" description="Polar residues" evidence="1">
    <location>
        <begin position="337"/>
        <end position="347"/>
    </location>
</feature>
<feature type="compositionally biased region" description="Polar residues" evidence="1">
    <location>
        <begin position="595"/>
        <end position="620"/>
    </location>
</feature>
<keyword evidence="3" id="KW-1185">Reference proteome</keyword>
<feature type="compositionally biased region" description="Polar residues" evidence="1">
    <location>
        <begin position="123"/>
        <end position="132"/>
    </location>
</feature>
<feature type="compositionally biased region" description="Polar residues" evidence="1">
    <location>
        <begin position="219"/>
        <end position="237"/>
    </location>
</feature>
<proteinExistence type="predicted"/>
<feature type="compositionally biased region" description="Pro residues" evidence="1">
    <location>
        <begin position="136"/>
        <end position="149"/>
    </location>
</feature>
<feature type="compositionally biased region" description="Polar residues" evidence="1">
    <location>
        <begin position="80"/>
        <end position="90"/>
    </location>
</feature>
<feature type="compositionally biased region" description="Polar residues" evidence="1">
    <location>
        <begin position="157"/>
        <end position="173"/>
    </location>
</feature>
<feature type="compositionally biased region" description="Pro residues" evidence="1">
    <location>
        <begin position="62"/>
        <end position="76"/>
    </location>
</feature>
<name>A0AAN7T6B3_9EURO</name>
<feature type="region of interest" description="Disordered" evidence="1">
    <location>
        <begin position="1"/>
        <end position="277"/>
    </location>
</feature>
<feature type="compositionally biased region" description="Polar residues" evidence="1">
    <location>
        <begin position="320"/>
        <end position="329"/>
    </location>
</feature>
<organism evidence="2 3">
    <name type="scientific">Lithohypha guttulata</name>
    <dbReference type="NCBI Taxonomy" id="1690604"/>
    <lineage>
        <taxon>Eukaryota</taxon>
        <taxon>Fungi</taxon>
        <taxon>Dikarya</taxon>
        <taxon>Ascomycota</taxon>
        <taxon>Pezizomycotina</taxon>
        <taxon>Eurotiomycetes</taxon>
        <taxon>Chaetothyriomycetidae</taxon>
        <taxon>Chaetothyriales</taxon>
        <taxon>Trichomeriaceae</taxon>
        <taxon>Lithohypha</taxon>
    </lineage>
</organism>
<gene>
    <name evidence="2" type="ORF">LTR05_000611</name>
</gene>
<feature type="compositionally biased region" description="Low complexity" evidence="1">
    <location>
        <begin position="369"/>
        <end position="384"/>
    </location>
</feature>
<accession>A0AAN7T6B3</accession>
<feature type="compositionally biased region" description="Pro residues" evidence="1">
    <location>
        <begin position="44"/>
        <end position="53"/>
    </location>
</feature>
<feature type="compositionally biased region" description="Polar residues" evidence="1">
    <location>
        <begin position="181"/>
        <end position="199"/>
    </location>
</feature>
<protein>
    <submittedName>
        <fullName evidence="2">Uncharacterized protein</fullName>
    </submittedName>
</protein>
<feature type="compositionally biased region" description="Polar residues" evidence="1">
    <location>
        <begin position="1"/>
        <end position="17"/>
    </location>
</feature>
<dbReference type="EMBL" id="JAVRRJ010000001">
    <property type="protein sequence ID" value="KAK5090439.1"/>
    <property type="molecule type" value="Genomic_DNA"/>
</dbReference>
<evidence type="ECO:0000313" key="3">
    <source>
        <dbReference type="Proteomes" id="UP001309876"/>
    </source>
</evidence>
<sequence>MNSSNSQHAHYNFSQHTPGPPQPHWQAPPRKVGWGDPRLSSPVAPSPSSPFPGPQGYNHGPGQPPLPPPPPPPPGGFPNAAQSNATQYDTSLWGVKYNHNQYLDPGLDNALRPALPHRPPSAQAGQQTGWTSQPQQPAPPVPPPRPPQYAIPQQQPLAGQNQYYPHEQYSQRPASHHYEPSNPQYTPNRPSAPAWQQSHDIYDAPVSPIEQQQQHQHQSWQVPYTTPPTQQAYGTSSHPPPPAQSHGRYHSSSIPTTGPSALGSGGPSDWQHYPGAGEFFDDFPKRHSVSQLHPATYAPHDPHSFTVTPEQAHVIPIRGSPQSYGQGLQSAADIPRPSSQNAYQQIGSPLESPASHHGPLTERPRPDSDATTTTSTGTPARSGTIDSVMNAWMTSTSNVVPNQVVAARERPQPPSPREVSSIQTQTDFPPVVRLETKVETKIETREVDPYEDLKNEYRTSLNRYATMLRQEMATQKEQEKMKIVVDFVNREVKLRSVLFNAEPAELVRSSELAELRRTAEKVKEEEAKGVSRQARDIKRPSIDDHTTSIKPPQIDTQPDASQALRDDGFVVVDANGDDAEYSPGGRPKVPLPTRTPAQLRSATPVLQTALPKSSSPVPKTTQPPSPGSNAPMTLDDYETPDFSSINANRAPSVSPAYSELPEIANPVSRASAPTIQAPIHFQPPRPAYTPFRYADTSQPASLTIGPTNPVNQAYTKLRQDQALDSGRLLSQEGPLLAITAPDRTQSATPSRARQQQEEAFIGLLRQQSKAIRRPQTAPISDAPGPLRIGTPLKRKQSLPPMVKSFESLRQLLPTDVSQLSTAIQDHARMAPINTAISVITDDFGFIHGTVVSWDKDNRKHRAQLDKERAGRESESQSRIDELFHDNEIGYADIADLEEDFKVEEAGRKYQEDQDELESFTHAVFETVTNRLEKELAELETLRVKVLDILDLEAQSASGIIRENLKGFNDAMVKASLTDAMSTMLQIFDKIEIRQKKVAEAHFERERRRKRLELTILYTNGDTAGVKKLEKDFDRAQAMQVLSEARKRDERANRLMDSFDRAVVRGLAENQEWIDEVSDKASLLRDIVLGSKSNGPPGQDRDHLLYGQGGIKETVDLLHDAVAMVDQDSKELIRLSSHADKTLNEADFAMFLAEATIADADKKEFEKLYNEKVKEDQKLKDEAEGRLSSVQRGPGEIFSYIKDIRDFIGGDKDHHVRINSALERAKKRNQSQSDG</sequence>